<evidence type="ECO:0000313" key="2">
    <source>
        <dbReference type="Proteomes" id="UP000288805"/>
    </source>
</evidence>
<dbReference type="EMBL" id="QGNW01000222">
    <property type="protein sequence ID" value="RVW83929.1"/>
    <property type="molecule type" value="Genomic_DNA"/>
</dbReference>
<evidence type="ECO:0008006" key="3">
    <source>
        <dbReference type="Google" id="ProtNLM"/>
    </source>
</evidence>
<accession>A0A438HHT7</accession>
<dbReference type="AlphaFoldDB" id="A0A438HHT7"/>
<proteinExistence type="predicted"/>
<name>A0A438HHT7_VITVI</name>
<comment type="caution">
    <text evidence="1">The sequence shown here is derived from an EMBL/GenBank/DDBJ whole genome shotgun (WGS) entry which is preliminary data.</text>
</comment>
<gene>
    <name evidence="1" type="ORF">CK203_042066</name>
</gene>
<reference evidence="1 2" key="1">
    <citation type="journal article" date="2018" name="PLoS Genet.">
        <title>Population sequencing reveals clonal diversity and ancestral inbreeding in the grapevine cultivar Chardonnay.</title>
        <authorList>
            <person name="Roach M.J."/>
            <person name="Johnson D.L."/>
            <person name="Bohlmann J."/>
            <person name="van Vuuren H.J."/>
            <person name="Jones S.J."/>
            <person name="Pretorius I.S."/>
            <person name="Schmidt S.A."/>
            <person name="Borneman A.R."/>
        </authorList>
    </citation>
    <scope>NUCLEOTIDE SEQUENCE [LARGE SCALE GENOMIC DNA]</scope>
    <source>
        <strain evidence="2">cv. Chardonnay</strain>
        <tissue evidence="1">Leaf</tissue>
    </source>
</reference>
<evidence type="ECO:0000313" key="1">
    <source>
        <dbReference type="EMBL" id="RVW83929.1"/>
    </source>
</evidence>
<organism evidence="1 2">
    <name type="scientific">Vitis vinifera</name>
    <name type="common">Grape</name>
    <dbReference type="NCBI Taxonomy" id="29760"/>
    <lineage>
        <taxon>Eukaryota</taxon>
        <taxon>Viridiplantae</taxon>
        <taxon>Streptophyta</taxon>
        <taxon>Embryophyta</taxon>
        <taxon>Tracheophyta</taxon>
        <taxon>Spermatophyta</taxon>
        <taxon>Magnoliopsida</taxon>
        <taxon>eudicotyledons</taxon>
        <taxon>Gunneridae</taxon>
        <taxon>Pentapetalae</taxon>
        <taxon>rosids</taxon>
        <taxon>Vitales</taxon>
        <taxon>Vitaceae</taxon>
        <taxon>Viteae</taxon>
        <taxon>Vitis</taxon>
    </lineage>
</organism>
<sequence>MFCYVHEGGDLVKCVDGSVEYKGGRTEYIILSRNISHGDFVSKLCGELNIDPTSIKLEFTVKFDPSCLLPLHDDASLVKMFKFNMFCCVYVSQCTEVVVDLITLTR</sequence>
<protein>
    <recommendedName>
        <fullName evidence="3">PB1 domain-containing protein</fullName>
    </recommendedName>
</protein>
<dbReference type="Proteomes" id="UP000288805">
    <property type="component" value="Unassembled WGS sequence"/>
</dbReference>